<dbReference type="PANTHER" id="PTHR34954:SF3">
    <property type="entry name" value="EXPRESSED PROTEIN"/>
    <property type="match status" value="1"/>
</dbReference>
<evidence type="ECO:0000256" key="1">
    <source>
        <dbReference type="SAM" id="MobiDB-lite"/>
    </source>
</evidence>
<comment type="caution">
    <text evidence="2">The sequence shown here is derived from an EMBL/GenBank/DDBJ whole genome shotgun (WGS) entry which is preliminary data.</text>
</comment>
<organism evidence="2 3">
    <name type="scientific">Apatococcus fuscideae</name>
    <dbReference type="NCBI Taxonomy" id="2026836"/>
    <lineage>
        <taxon>Eukaryota</taxon>
        <taxon>Viridiplantae</taxon>
        <taxon>Chlorophyta</taxon>
        <taxon>core chlorophytes</taxon>
        <taxon>Trebouxiophyceae</taxon>
        <taxon>Chlorellales</taxon>
        <taxon>Chlorellaceae</taxon>
        <taxon>Apatococcus</taxon>
    </lineage>
</organism>
<proteinExistence type="predicted"/>
<name>A0AAW1SXN1_9CHLO</name>
<dbReference type="GO" id="GO:0070300">
    <property type="term" value="F:phosphatidic acid binding"/>
    <property type="evidence" value="ECO:0007669"/>
    <property type="project" value="InterPro"/>
</dbReference>
<feature type="compositionally biased region" description="Low complexity" evidence="1">
    <location>
        <begin position="127"/>
        <end position="137"/>
    </location>
</feature>
<dbReference type="AlphaFoldDB" id="A0AAW1SXN1"/>
<sequence length="327" mass="34361">MSSGSSEPAASAHRQSMANDILTGLSQAQAAMDELQKVVKQAVGAVQEGHLAAGMRNGKSKATGNSPAGKVRRPYSIFLTQPHLKVNGAVGCLARIPLPSRAFQVPHLPLPRLSQQQANSGEGGGDADAPAASSGHDMGTEAKQGRFARELWDPYLQDTSLRVFASCGLSGQVGRFTRPFMDFTSGAIRLDLGLTSTDEAGAASPATASPSADDAPSTPHRRSRAGPLEGRAVWHAVSLSAAQQILGPLRARADARLALHVPGSIPQDETGKRTIQAFVDTAGQVRTSLLDTALGLDYILPGSQGLARAAIWYSPKRKEAMAELRLF</sequence>
<feature type="region of interest" description="Disordered" evidence="1">
    <location>
        <begin position="114"/>
        <end position="141"/>
    </location>
</feature>
<feature type="compositionally biased region" description="Low complexity" evidence="1">
    <location>
        <begin position="202"/>
        <end position="218"/>
    </location>
</feature>
<dbReference type="InterPro" id="IPR044160">
    <property type="entry name" value="TGD4-like"/>
</dbReference>
<gene>
    <name evidence="2" type="ORF">WJX84_005835</name>
</gene>
<dbReference type="EMBL" id="JALJOV010000795">
    <property type="protein sequence ID" value="KAK9861215.1"/>
    <property type="molecule type" value="Genomic_DNA"/>
</dbReference>
<dbReference type="PANTHER" id="PTHR34954">
    <property type="entry name" value="EXPRESSED PROTEIN"/>
    <property type="match status" value="1"/>
</dbReference>
<evidence type="ECO:0000313" key="2">
    <source>
        <dbReference type="EMBL" id="KAK9861215.1"/>
    </source>
</evidence>
<dbReference type="GO" id="GO:0034196">
    <property type="term" value="P:acylglycerol transport"/>
    <property type="evidence" value="ECO:0007669"/>
    <property type="project" value="InterPro"/>
</dbReference>
<dbReference type="GO" id="GO:1990052">
    <property type="term" value="P:ER to chloroplast lipid transport"/>
    <property type="evidence" value="ECO:0007669"/>
    <property type="project" value="InterPro"/>
</dbReference>
<feature type="region of interest" description="Disordered" evidence="1">
    <location>
        <begin position="199"/>
        <end position="225"/>
    </location>
</feature>
<keyword evidence="3" id="KW-1185">Reference proteome</keyword>
<dbReference type="Proteomes" id="UP001485043">
    <property type="component" value="Unassembled WGS sequence"/>
</dbReference>
<protein>
    <submittedName>
        <fullName evidence="2">Uncharacterized protein</fullName>
    </submittedName>
</protein>
<reference evidence="2 3" key="1">
    <citation type="journal article" date="2024" name="Nat. Commun.">
        <title>Phylogenomics reveals the evolutionary origins of lichenization in chlorophyte algae.</title>
        <authorList>
            <person name="Puginier C."/>
            <person name="Libourel C."/>
            <person name="Otte J."/>
            <person name="Skaloud P."/>
            <person name="Haon M."/>
            <person name="Grisel S."/>
            <person name="Petersen M."/>
            <person name="Berrin J.G."/>
            <person name="Delaux P.M."/>
            <person name="Dal Grande F."/>
            <person name="Keller J."/>
        </authorList>
    </citation>
    <scope>NUCLEOTIDE SEQUENCE [LARGE SCALE GENOMIC DNA]</scope>
    <source>
        <strain evidence="2 3">SAG 2523</strain>
    </source>
</reference>
<accession>A0AAW1SXN1</accession>
<evidence type="ECO:0000313" key="3">
    <source>
        <dbReference type="Proteomes" id="UP001485043"/>
    </source>
</evidence>